<evidence type="ECO:0000313" key="2">
    <source>
        <dbReference type="Proteomes" id="UP001652503"/>
    </source>
</evidence>
<evidence type="ECO:0000313" key="1">
    <source>
        <dbReference type="EMBL" id="MCV2863861.1"/>
    </source>
</evidence>
<dbReference type="RefSeq" id="WP_263720332.1">
    <property type="nucleotide sequence ID" value="NZ_JAOWLA010000003.1"/>
</dbReference>
<name>A0ABT2YYA3_9RHOB</name>
<dbReference type="EMBL" id="JAOWLA010000003">
    <property type="protein sequence ID" value="MCV2863861.1"/>
    <property type="molecule type" value="Genomic_DNA"/>
</dbReference>
<dbReference type="Proteomes" id="UP001652503">
    <property type="component" value="Unassembled WGS sequence"/>
</dbReference>
<sequence>MCLDYPKHDDAYINAGKLIAIGRIYAASPQRGAGRPSDKGVDFFAHLGRSLVHLGLDEMLASVGELDRPDDESVLKRSVGIHDALVQFLEKASRELTTGKVRKQASFASKYLHFHRPNAFLIMDSRARAALRHLRCGGNMSNYEEFCRSVLQKYIPKYLPEASCSDWTPRAVDCNLLNVAKEAAPSSGHVFDLAACERNWH</sequence>
<gene>
    <name evidence="1" type="ORF">OE647_03800</name>
</gene>
<protein>
    <submittedName>
        <fullName evidence="1">Uncharacterized protein</fullName>
    </submittedName>
</protein>
<accession>A0ABT2YYA3</accession>
<keyword evidence="2" id="KW-1185">Reference proteome</keyword>
<comment type="caution">
    <text evidence="1">The sequence shown here is derived from an EMBL/GenBank/DDBJ whole genome shotgun (WGS) entry which is preliminary data.</text>
</comment>
<proteinExistence type="predicted"/>
<reference evidence="1 2" key="1">
    <citation type="submission" date="2022-10" db="EMBL/GenBank/DDBJ databases">
        <title>Defluviimonas sp. nov., isolated from ocean surface water.</title>
        <authorList>
            <person name="He W."/>
            <person name="Wang L."/>
            <person name="Zhang D.-F."/>
        </authorList>
    </citation>
    <scope>NUCLEOTIDE SEQUENCE [LARGE SCALE GENOMIC DNA]</scope>
    <source>
        <strain evidence="1 2">WL0075</strain>
    </source>
</reference>
<organism evidence="1 2">
    <name type="scientific">Albidovulum sediminicola</name>
    <dbReference type="NCBI Taxonomy" id="2984331"/>
    <lineage>
        <taxon>Bacteria</taxon>
        <taxon>Pseudomonadati</taxon>
        <taxon>Pseudomonadota</taxon>
        <taxon>Alphaproteobacteria</taxon>
        <taxon>Rhodobacterales</taxon>
        <taxon>Paracoccaceae</taxon>
        <taxon>Albidovulum</taxon>
    </lineage>
</organism>